<proteinExistence type="predicted"/>
<evidence type="ECO:0000313" key="1">
    <source>
        <dbReference type="EMBL" id="WNL27993.1"/>
    </source>
</evidence>
<dbReference type="AlphaFoldDB" id="A0AA96RAW8"/>
<evidence type="ECO:0000313" key="4">
    <source>
        <dbReference type="EMBL" id="WNP39454.1"/>
    </source>
</evidence>
<dbReference type="Pfam" id="PF13262">
    <property type="entry name" value="DUF4054"/>
    <property type="match status" value="1"/>
</dbReference>
<evidence type="ECO:0000313" key="2">
    <source>
        <dbReference type="EMBL" id="WNL31212.1"/>
    </source>
</evidence>
<sequence>MNIAKFKQMYPAFNDVSDDIIEMMVDRAECYVDKSKCKCYEQLLFLVVAHLLYLREQQEQGNNNTSAIASATIDKVSISYQAPTSTSSISQWFNLSPYGIEYLALNKRCNGMPRYIGGSLERQAFRKLR</sequence>
<dbReference type="EMBL" id="CP135131">
    <property type="protein sequence ID" value="WNP39454.1"/>
    <property type="molecule type" value="Genomic_DNA"/>
</dbReference>
<gene>
    <name evidence="3" type="ORF">RJG58_06890</name>
    <name evidence="4" type="ORF">RMP69_06890</name>
    <name evidence="1" type="ORF">RMQ65_01205</name>
    <name evidence="2" type="ORF">RMQ67_06890</name>
</gene>
<reference evidence="4" key="1">
    <citation type="submission" date="2023-09" db="EMBL/GenBank/DDBJ databases">
        <title>Arcobacter tbilisiensis sp. nov. isolated from chicken meat in Tbilisi, Georgia.</title>
        <authorList>
            <person name="Matthias R."/>
            <person name="Zautner A.E."/>
        </authorList>
    </citation>
    <scope>NUCLEOTIDE SEQUENCE</scope>
    <source>
        <strain evidence="3">LEO 101</strain>
        <strain evidence="1">LEO 49</strain>
        <strain evidence="4">LEO 50</strain>
        <strain evidence="2">LEO 53</strain>
    </source>
</reference>
<accession>A0AA96RAW8</accession>
<dbReference type="EMBL" id="CP135130">
    <property type="protein sequence ID" value="WNP37362.1"/>
    <property type="molecule type" value="Genomic_DNA"/>
</dbReference>
<dbReference type="EMBL" id="CP134853">
    <property type="protein sequence ID" value="WNL27993.1"/>
    <property type="molecule type" value="Genomic_DNA"/>
</dbReference>
<evidence type="ECO:0000313" key="3">
    <source>
        <dbReference type="EMBL" id="WNP37362.1"/>
    </source>
</evidence>
<name>A0AA96RAW8_9BACT</name>
<dbReference type="InterPro" id="IPR025127">
    <property type="entry name" value="DUF4054"/>
</dbReference>
<dbReference type="EMBL" id="CP134855">
    <property type="protein sequence ID" value="WNL31212.1"/>
    <property type="molecule type" value="Genomic_DNA"/>
</dbReference>
<protein>
    <submittedName>
        <fullName evidence="4">DUF4054 domain-containing protein</fullName>
    </submittedName>
</protein>
<organism evidence="4">
    <name type="scientific">Arcobacter sp. AZ-2023</name>
    <dbReference type="NCBI Taxonomy" id="3074453"/>
    <lineage>
        <taxon>Bacteria</taxon>
        <taxon>Pseudomonadati</taxon>
        <taxon>Campylobacterota</taxon>
        <taxon>Epsilonproteobacteria</taxon>
        <taxon>Campylobacterales</taxon>
        <taxon>Arcobacteraceae</taxon>
        <taxon>Arcobacter</taxon>
    </lineage>
</organism>